<dbReference type="PANTHER" id="PTHR43711:SF26">
    <property type="entry name" value="SENSOR HISTIDINE KINASE RCSC"/>
    <property type="match status" value="1"/>
</dbReference>
<keyword evidence="7" id="KW-0472">Membrane</keyword>
<dbReference type="InterPro" id="IPR003661">
    <property type="entry name" value="HisK_dim/P_dom"/>
</dbReference>
<evidence type="ECO:0000259" key="9">
    <source>
        <dbReference type="PROSITE" id="PS50109"/>
    </source>
</evidence>
<feature type="domain" description="Histidine kinase" evidence="9">
    <location>
        <begin position="160"/>
        <end position="379"/>
    </location>
</feature>
<dbReference type="InterPro" id="IPR036890">
    <property type="entry name" value="HATPase_C_sf"/>
</dbReference>
<keyword evidence="6" id="KW-0902">Two-component regulatory system</keyword>
<dbReference type="InterPro" id="IPR005467">
    <property type="entry name" value="His_kinase_dom"/>
</dbReference>
<keyword evidence="8" id="KW-0175">Coiled coil</keyword>
<comment type="caution">
    <text evidence="10">The sequence shown here is derived from an EMBL/GenBank/DDBJ whole genome shotgun (WGS) entry which is preliminary data.</text>
</comment>
<dbReference type="EC" id="2.7.13.3" evidence="2"/>
<reference evidence="10" key="1">
    <citation type="submission" date="2020-03" db="EMBL/GenBank/DDBJ databases">
        <title>Genome of Pelagibius litoralis DSM 21314T.</title>
        <authorList>
            <person name="Wang G."/>
        </authorList>
    </citation>
    <scope>NUCLEOTIDE SEQUENCE</scope>
    <source>
        <strain evidence="10">DSM 21314</strain>
    </source>
</reference>
<protein>
    <recommendedName>
        <fullName evidence="2">histidine kinase</fullName>
        <ecNumber evidence="2">2.7.13.3</ecNumber>
    </recommendedName>
</protein>
<dbReference type="FunFam" id="1.10.287.130:FF:000001">
    <property type="entry name" value="Two-component sensor histidine kinase"/>
    <property type="match status" value="1"/>
</dbReference>
<organism evidence="10 11">
    <name type="scientific">Pelagibius litoralis</name>
    <dbReference type="NCBI Taxonomy" id="374515"/>
    <lineage>
        <taxon>Bacteria</taxon>
        <taxon>Pseudomonadati</taxon>
        <taxon>Pseudomonadota</taxon>
        <taxon>Alphaproteobacteria</taxon>
        <taxon>Rhodospirillales</taxon>
        <taxon>Rhodovibrionaceae</taxon>
        <taxon>Pelagibius</taxon>
    </lineage>
</organism>
<dbReference type="AlphaFoldDB" id="A0A967F1M7"/>
<sequence length="382" mass="41608">MLDMTDLSPPALQPAIDQLLSSGKLGVVLLDKRRQVEACFGVLATWVPLDCDACEAMPFLIGYEDMLDAVSRGEEKGFDLPNLGLIDAKGPPSNVLSIQAFPKKGEHGVVLYIQDATDMATLEQRVLQQRNELALAERALRQATLEAEAASRTKSAFLANVSHELRTPLNVIIGNAEILSSGAERDHPREDFALYVKDIYDNGHYLMDLINDLLDLSKAEAGRMDLVEEEVDLADLVAETLALAKALPFAKRLSFVQRMESPPILLHADRRRLKQVMLNLLSNASKFTPDGGEIIVHAHTGDDGLVLKVKDNGIGIAVQDLARLNEPFVQLTSSGNSIGGTGLGLHLVKTMVKLHQGHVEIESVPKAGTCVTLTFPMARVVR</sequence>
<dbReference type="InterPro" id="IPR003594">
    <property type="entry name" value="HATPase_dom"/>
</dbReference>
<keyword evidence="4" id="KW-0808">Transferase</keyword>
<proteinExistence type="predicted"/>
<evidence type="ECO:0000256" key="4">
    <source>
        <dbReference type="ARBA" id="ARBA00022679"/>
    </source>
</evidence>
<keyword evidence="3" id="KW-0597">Phosphoprotein</keyword>
<dbReference type="PANTHER" id="PTHR43711">
    <property type="entry name" value="TWO-COMPONENT HISTIDINE KINASE"/>
    <property type="match status" value="1"/>
</dbReference>
<dbReference type="SUPFAM" id="SSF47384">
    <property type="entry name" value="Homodimeric domain of signal transducing histidine kinase"/>
    <property type="match status" value="1"/>
</dbReference>
<dbReference type="Proteomes" id="UP000761264">
    <property type="component" value="Unassembled WGS sequence"/>
</dbReference>
<evidence type="ECO:0000256" key="5">
    <source>
        <dbReference type="ARBA" id="ARBA00022777"/>
    </source>
</evidence>
<comment type="catalytic activity">
    <reaction evidence="1">
        <text>ATP + protein L-histidine = ADP + protein N-phospho-L-histidine.</text>
        <dbReference type="EC" id="2.7.13.3"/>
    </reaction>
</comment>
<dbReference type="Gene3D" id="1.10.287.130">
    <property type="match status" value="1"/>
</dbReference>
<keyword evidence="5 10" id="KW-0418">Kinase</keyword>
<dbReference type="Gene3D" id="3.30.565.10">
    <property type="entry name" value="Histidine kinase-like ATPase, C-terminal domain"/>
    <property type="match status" value="1"/>
</dbReference>
<dbReference type="FunFam" id="3.30.565.10:FF:000006">
    <property type="entry name" value="Sensor histidine kinase WalK"/>
    <property type="match status" value="1"/>
</dbReference>
<dbReference type="Pfam" id="PF00512">
    <property type="entry name" value="HisKA"/>
    <property type="match status" value="1"/>
</dbReference>
<keyword evidence="11" id="KW-1185">Reference proteome</keyword>
<evidence type="ECO:0000256" key="7">
    <source>
        <dbReference type="ARBA" id="ARBA00023136"/>
    </source>
</evidence>
<feature type="coiled-coil region" evidence="8">
    <location>
        <begin position="119"/>
        <end position="153"/>
    </location>
</feature>
<evidence type="ECO:0000256" key="3">
    <source>
        <dbReference type="ARBA" id="ARBA00022553"/>
    </source>
</evidence>
<dbReference type="PROSITE" id="PS50109">
    <property type="entry name" value="HIS_KIN"/>
    <property type="match status" value="1"/>
</dbReference>
<dbReference type="Pfam" id="PF02518">
    <property type="entry name" value="HATPase_c"/>
    <property type="match status" value="1"/>
</dbReference>
<dbReference type="InterPro" id="IPR036097">
    <property type="entry name" value="HisK_dim/P_sf"/>
</dbReference>
<dbReference type="InterPro" id="IPR004358">
    <property type="entry name" value="Sig_transdc_His_kin-like_C"/>
</dbReference>
<dbReference type="EMBL" id="JAAQPH010000021">
    <property type="protein sequence ID" value="NIA71393.1"/>
    <property type="molecule type" value="Genomic_DNA"/>
</dbReference>
<dbReference type="SMART" id="SM00387">
    <property type="entry name" value="HATPase_c"/>
    <property type="match status" value="1"/>
</dbReference>
<dbReference type="InterPro" id="IPR050736">
    <property type="entry name" value="Sensor_HK_Regulatory"/>
</dbReference>
<dbReference type="SMART" id="SM00388">
    <property type="entry name" value="HisKA"/>
    <property type="match status" value="1"/>
</dbReference>
<evidence type="ECO:0000256" key="6">
    <source>
        <dbReference type="ARBA" id="ARBA00023012"/>
    </source>
</evidence>
<evidence type="ECO:0000313" key="11">
    <source>
        <dbReference type="Proteomes" id="UP000761264"/>
    </source>
</evidence>
<gene>
    <name evidence="10" type="ORF">HBA54_22615</name>
</gene>
<evidence type="ECO:0000313" key="10">
    <source>
        <dbReference type="EMBL" id="NIA71393.1"/>
    </source>
</evidence>
<evidence type="ECO:0000256" key="1">
    <source>
        <dbReference type="ARBA" id="ARBA00000085"/>
    </source>
</evidence>
<evidence type="ECO:0000256" key="8">
    <source>
        <dbReference type="SAM" id="Coils"/>
    </source>
</evidence>
<name>A0A967F1M7_9PROT</name>
<dbReference type="PRINTS" id="PR00344">
    <property type="entry name" value="BCTRLSENSOR"/>
</dbReference>
<dbReference type="CDD" id="cd00082">
    <property type="entry name" value="HisKA"/>
    <property type="match status" value="1"/>
</dbReference>
<accession>A0A967F1M7</accession>
<evidence type="ECO:0000256" key="2">
    <source>
        <dbReference type="ARBA" id="ARBA00012438"/>
    </source>
</evidence>
<dbReference type="SUPFAM" id="SSF55874">
    <property type="entry name" value="ATPase domain of HSP90 chaperone/DNA topoisomerase II/histidine kinase"/>
    <property type="match status" value="1"/>
</dbReference>
<dbReference type="GO" id="GO:0000155">
    <property type="term" value="F:phosphorelay sensor kinase activity"/>
    <property type="evidence" value="ECO:0007669"/>
    <property type="project" value="InterPro"/>
</dbReference>